<protein>
    <submittedName>
        <fullName evidence="3">Uncharacterized protein</fullName>
    </submittedName>
</protein>
<feature type="compositionally biased region" description="Acidic residues" evidence="1">
    <location>
        <begin position="43"/>
        <end position="52"/>
    </location>
</feature>
<name>A0A915KMM8_ROMCU</name>
<proteinExistence type="predicted"/>
<dbReference type="Proteomes" id="UP000887565">
    <property type="component" value="Unplaced"/>
</dbReference>
<feature type="region of interest" description="Disordered" evidence="1">
    <location>
        <begin position="22"/>
        <end position="69"/>
    </location>
</feature>
<dbReference type="AlphaFoldDB" id="A0A915KMM8"/>
<evidence type="ECO:0000313" key="3">
    <source>
        <dbReference type="WBParaSite" id="nRc.2.0.1.t39036-RA"/>
    </source>
</evidence>
<sequence length="69" mass="8375">MYMIKSLFIDEYYEDYILANNETSVEENSNEEKHDEEKRKKDEDDEDEDYGDYDFPLQHGENKCNLLVQ</sequence>
<dbReference type="WBParaSite" id="nRc.2.0.1.t39036-RA">
    <property type="protein sequence ID" value="nRc.2.0.1.t39036-RA"/>
    <property type="gene ID" value="nRc.2.0.1.g39036"/>
</dbReference>
<evidence type="ECO:0000256" key="1">
    <source>
        <dbReference type="SAM" id="MobiDB-lite"/>
    </source>
</evidence>
<accession>A0A915KMM8</accession>
<feature type="compositionally biased region" description="Basic and acidic residues" evidence="1">
    <location>
        <begin position="30"/>
        <end position="42"/>
    </location>
</feature>
<organism evidence="2 3">
    <name type="scientific">Romanomermis culicivorax</name>
    <name type="common">Nematode worm</name>
    <dbReference type="NCBI Taxonomy" id="13658"/>
    <lineage>
        <taxon>Eukaryota</taxon>
        <taxon>Metazoa</taxon>
        <taxon>Ecdysozoa</taxon>
        <taxon>Nematoda</taxon>
        <taxon>Enoplea</taxon>
        <taxon>Dorylaimia</taxon>
        <taxon>Mermithida</taxon>
        <taxon>Mermithoidea</taxon>
        <taxon>Mermithidae</taxon>
        <taxon>Romanomermis</taxon>
    </lineage>
</organism>
<keyword evidence="2" id="KW-1185">Reference proteome</keyword>
<evidence type="ECO:0000313" key="2">
    <source>
        <dbReference type="Proteomes" id="UP000887565"/>
    </source>
</evidence>
<reference evidence="3" key="1">
    <citation type="submission" date="2022-11" db="UniProtKB">
        <authorList>
            <consortium name="WormBaseParasite"/>
        </authorList>
    </citation>
    <scope>IDENTIFICATION</scope>
</reference>